<evidence type="ECO:0000313" key="3">
    <source>
        <dbReference type="Proteomes" id="UP000271974"/>
    </source>
</evidence>
<feature type="non-terminal residue" evidence="2">
    <location>
        <position position="538"/>
    </location>
</feature>
<feature type="region of interest" description="Disordered" evidence="1">
    <location>
        <begin position="439"/>
        <end position="538"/>
    </location>
</feature>
<feature type="compositionally biased region" description="Basic residues" evidence="1">
    <location>
        <begin position="153"/>
        <end position="166"/>
    </location>
</feature>
<feature type="compositionally biased region" description="Basic and acidic residues" evidence="1">
    <location>
        <begin position="120"/>
        <end position="145"/>
    </location>
</feature>
<gene>
    <name evidence="2" type="ORF">EGW08_021325</name>
</gene>
<feature type="region of interest" description="Disordered" evidence="1">
    <location>
        <begin position="1"/>
        <end position="28"/>
    </location>
</feature>
<dbReference type="AlphaFoldDB" id="A0A3S1BN46"/>
<sequence length="538" mass="59932">MADVASSLGASSPSNTSAGPDMPDGLILSPSVKEAMDRILPRSASQLLQHRLSFEDVNLQNGRMSYETRQNGDKEDTMSSSQLSLEGEDKMIIVPKKRISKADLEVITSGDIGGTCSNERVSRRFSSDKQNDCPPKTHSDSDDVSRPFAVIREKKKEKKKRKKKQLKLSSNVEGNSSINVGDSEDDFISLEKKKSLTQKVSDAEKPNTTSSSDFPLSDIGIVPKVSNTLCTNRAEHNQNANQNDLTPSLLSDDANVHAVKEFERHQTCSDDMSNNSFSSTKENMENKKRLECQKLPRVKLPFYNVVKHKNKIKKTFPPCYIVIEQISALLKHPDAKSWNLDHIFKDIQEKPGTVLPLSVRLQNLSNCCTKGLIACRKNKKCPKILESKHKTIFENSEIPDSEDDFEAGKGGRSLRKRDKSICYVEPTEADIFMDFNRKRSRSKAKEGALESEDEPKKRKLNSQTEESSALQDCSGSPINDKSLSKDSEKTSKNDKNHVHVHDYAKAKPPPSNSGPKEVVVYPKGPVKDPLSKSSKSKP</sequence>
<dbReference type="Proteomes" id="UP000271974">
    <property type="component" value="Unassembled WGS sequence"/>
</dbReference>
<feature type="region of interest" description="Disordered" evidence="1">
    <location>
        <begin position="111"/>
        <end position="183"/>
    </location>
</feature>
<feature type="compositionally biased region" description="Polar residues" evidence="1">
    <location>
        <begin position="461"/>
        <end position="481"/>
    </location>
</feature>
<feature type="compositionally biased region" description="Polar residues" evidence="1">
    <location>
        <begin position="8"/>
        <end position="18"/>
    </location>
</feature>
<accession>A0A3S1BN46</accession>
<comment type="caution">
    <text evidence="2">The sequence shown here is derived from an EMBL/GenBank/DDBJ whole genome shotgun (WGS) entry which is preliminary data.</text>
</comment>
<organism evidence="2 3">
    <name type="scientific">Elysia chlorotica</name>
    <name type="common">Eastern emerald elysia</name>
    <name type="synonym">Sea slug</name>
    <dbReference type="NCBI Taxonomy" id="188477"/>
    <lineage>
        <taxon>Eukaryota</taxon>
        <taxon>Metazoa</taxon>
        <taxon>Spiralia</taxon>
        <taxon>Lophotrochozoa</taxon>
        <taxon>Mollusca</taxon>
        <taxon>Gastropoda</taxon>
        <taxon>Heterobranchia</taxon>
        <taxon>Euthyneura</taxon>
        <taxon>Panpulmonata</taxon>
        <taxon>Sacoglossa</taxon>
        <taxon>Placobranchoidea</taxon>
        <taxon>Plakobranchidae</taxon>
        <taxon>Elysia</taxon>
    </lineage>
</organism>
<keyword evidence="3" id="KW-1185">Reference proteome</keyword>
<dbReference type="OrthoDB" id="6159837at2759"/>
<feature type="region of interest" description="Disordered" evidence="1">
    <location>
        <begin position="264"/>
        <end position="285"/>
    </location>
</feature>
<protein>
    <submittedName>
        <fullName evidence="2">Uncharacterized protein</fullName>
    </submittedName>
</protein>
<feature type="compositionally biased region" description="Polar residues" evidence="1">
    <location>
        <begin position="269"/>
        <end position="281"/>
    </location>
</feature>
<feature type="region of interest" description="Disordered" evidence="1">
    <location>
        <begin position="196"/>
        <end position="215"/>
    </location>
</feature>
<proteinExistence type="predicted"/>
<feature type="compositionally biased region" description="Polar residues" evidence="1">
    <location>
        <begin position="167"/>
        <end position="180"/>
    </location>
</feature>
<evidence type="ECO:0000256" key="1">
    <source>
        <dbReference type="SAM" id="MobiDB-lite"/>
    </source>
</evidence>
<dbReference type="EMBL" id="RQTK01001307">
    <property type="protein sequence ID" value="RUS70912.1"/>
    <property type="molecule type" value="Genomic_DNA"/>
</dbReference>
<feature type="compositionally biased region" description="Basic and acidic residues" evidence="1">
    <location>
        <begin position="482"/>
        <end position="505"/>
    </location>
</feature>
<evidence type="ECO:0000313" key="2">
    <source>
        <dbReference type="EMBL" id="RUS70912.1"/>
    </source>
</evidence>
<reference evidence="2 3" key="1">
    <citation type="submission" date="2019-01" db="EMBL/GenBank/DDBJ databases">
        <title>A draft genome assembly of the solar-powered sea slug Elysia chlorotica.</title>
        <authorList>
            <person name="Cai H."/>
            <person name="Li Q."/>
            <person name="Fang X."/>
            <person name="Li J."/>
            <person name="Curtis N.E."/>
            <person name="Altenburger A."/>
            <person name="Shibata T."/>
            <person name="Feng M."/>
            <person name="Maeda T."/>
            <person name="Schwartz J.A."/>
            <person name="Shigenobu S."/>
            <person name="Lundholm N."/>
            <person name="Nishiyama T."/>
            <person name="Yang H."/>
            <person name="Hasebe M."/>
            <person name="Li S."/>
            <person name="Pierce S.K."/>
            <person name="Wang J."/>
        </authorList>
    </citation>
    <scope>NUCLEOTIDE SEQUENCE [LARGE SCALE GENOMIC DNA]</scope>
    <source>
        <strain evidence="2">EC2010</strain>
        <tissue evidence="2">Whole organism of an adult</tissue>
    </source>
</reference>
<name>A0A3S1BN46_ELYCH</name>